<keyword evidence="1" id="KW-0175">Coiled coil</keyword>
<feature type="region of interest" description="Disordered" evidence="2">
    <location>
        <begin position="2257"/>
        <end position="2377"/>
    </location>
</feature>
<dbReference type="EMBL" id="JAPEUR010000211">
    <property type="protein sequence ID" value="KAJ4315148.1"/>
    <property type="molecule type" value="Genomic_DNA"/>
</dbReference>
<accession>A0A9W8W822</accession>
<feature type="compositionally biased region" description="Basic and acidic residues" evidence="2">
    <location>
        <begin position="125"/>
        <end position="152"/>
    </location>
</feature>
<evidence type="ECO:0000256" key="2">
    <source>
        <dbReference type="SAM" id="MobiDB-lite"/>
    </source>
</evidence>
<keyword evidence="4" id="KW-1185">Reference proteome</keyword>
<name>A0A9W8W822_9HYPO</name>
<comment type="caution">
    <text evidence="3">The sequence shown here is derived from an EMBL/GenBank/DDBJ whole genome shotgun (WGS) entry which is preliminary data.</text>
</comment>
<feature type="compositionally biased region" description="Basic and acidic residues" evidence="2">
    <location>
        <begin position="1"/>
        <end position="16"/>
    </location>
</feature>
<evidence type="ECO:0000313" key="4">
    <source>
        <dbReference type="Proteomes" id="UP001140502"/>
    </source>
</evidence>
<organism evidence="3 4">
    <name type="scientific">Fusarium piperis</name>
    <dbReference type="NCBI Taxonomy" id="1435070"/>
    <lineage>
        <taxon>Eukaryota</taxon>
        <taxon>Fungi</taxon>
        <taxon>Dikarya</taxon>
        <taxon>Ascomycota</taxon>
        <taxon>Pezizomycotina</taxon>
        <taxon>Sordariomycetes</taxon>
        <taxon>Hypocreomycetidae</taxon>
        <taxon>Hypocreales</taxon>
        <taxon>Nectriaceae</taxon>
        <taxon>Fusarium</taxon>
        <taxon>Fusarium solani species complex</taxon>
    </lineage>
</organism>
<feature type="compositionally biased region" description="Basic and acidic residues" evidence="2">
    <location>
        <begin position="2285"/>
        <end position="2297"/>
    </location>
</feature>
<feature type="compositionally biased region" description="Polar residues" evidence="2">
    <location>
        <begin position="2349"/>
        <end position="2359"/>
    </location>
</feature>
<dbReference type="PANTHER" id="PTHR23159:SF31">
    <property type="entry name" value="CENTROSOME-ASSOCIATED PROTEIN CEP250 ISOFORM X1"/>
    <property type="match status" value="1"/>
</dbReference>
<reference evidence="3" key="1">
    <citation type="submission" date="2022-10" db="EMBL/GenBank/DDBJ databases">
        <title>Tapping the CABI collections for fungal endophytes: first genome assemblies for Collariella, Neodidymelliopsis, Ascochyta clinopodiicola, Didymella pomorum, Didymosphaeria variabile, Neocosmospora piperis and Neocucurbitaria cava.</title>
        <authorList>
            <person name="Hill R."/>
        </authorList>
    </citation>
    <scope>NUCLEOTIDE SEQUENCE</scope>
    <source>
        <strain evidence="3">IMI 366586</strain>
    </source>
</reference>
<feature type="compositionally biased region" description="Polar residues" evidence="2">
    <location>
        <begin position="2257"/>
        <end position="2267"/>
    </location>
</feature>
<gene>
    <name evidence="3" type="ORF">N0V84_008536</name>
</gene>
<evidence type="ECO:0008006" key="5">
    <source>
        <dbReference type="Google" id="ProtNLM"/>
    </source>
</evidence>
<feature type="coiled-coil region" evidence="1">
    <location>
        <begin position="1076"/>
        <end position="1133"/>
    </location>
</feature>
<dbReference type="Proteomes" id="UP001140502">
    <property type="component" value="Unassembled WGS sequence"/>
</dbReference>
<feature type="compositionally biased region" description="Polar residues" evidence="2">
    <location>
        <begin position="333"/>
        <end position="349"/>
    </location>
</feature>
<proteinExistence type="predicted"/>
<protein>
    <recommendedName>
        <fullName evidence="5">Transport protein USO1</fullName>
    </recommendedName>
</protein>
<sequence length="2401" mass="265176">MPSSERDRSREGDLQLRHQHSASSDHFRALIPMWDSSDPERCPPPLPLNPGSPLSSRAGTSSAIQSAHAALSERARESAMPTLNRRLHDASPTKSNSHRRLQSSSVRDISLMIEGNSANNSPARSPERPGRPETPSKSREPPVENRPVDREPTPLNLGPGPSLTPILRPAVRRPPTQSILGENTPPQSSTMLALQNMSSQTPTKEPENPLSNITNGSSALVKHPQNLEQLSHQILSLTSIATNLQKEMSQLSRRSRDNATDLLSLKEATNTRDEDIRRSLRELLGSQGGGNNDGNHRLSSRDPFGGYYLDNKPHNLSPPGSKPFQLPRIPSPKSFSDSIERGSISTPSLAGSEAPASIALLEKIIRDMPTKEGQDSLLTRLLEVSNKLSGMATSQKLDEVIEQVRAQSEQAIVLGGSLGSPDASRSRNLSFGDEPTHMDLIPGQARSVVSQRVEHIMKNEARRNSEPASRGANILNEDIMNIIRSVKDSVAQGGGLTAEVKALVRELRGEVLGMGREIGRRLEQQASRRNVDDHDSPSKDEVARVIDEGLEQMKDQLNHVLREHRRQSAASVNTQKSAVDYQEIYNAMRAAIQDNEATRNNMPDLSRDDVIEAVRDAWENYKPEIEVQQLGLEREEVLACLKEGLREFAPAPAATRDEVFTAVVEGLKHFVPPQVEQPETASREEIIDAVRDCLEEFEFPVAPGNSELTREDMIDAVKEGLHDLDLTSSRALVPASASNDDITDRLREIMDFLRHEFKTISDEAKQGRDTEQVLDATKDGFENLRKAMESYVDRAAGVASQEDFLDDLLKSLDDFKDEVAGLVANANLQSREQLQTELEGLRDVVNSSMVPALPPQLNNAEVLEALNTGFNNLRQEILRPRAETSEILDALNDGLNDLRAGMDRVTNKPADLTANDEILDALKTGLDSVRSDIDTLRENSNERAVAALDAPPQANDELLDALKAGLGAVRSDIEALRDGHAEKAITPAEHKESDEVLEALKTGLEAIRADIETIRENTKEPAPAPVPAPVDNTTNDEVIDALKNGLDSLRVDIEALHSSHEKALAPVDNTTNDEVIEALKNGLDSLRVDIEAVRDSSDKAVAQVDNHTSDDFIEALKNGLESLRVDIEAIRDSNERAVAPAAPVDNTPNDEVIEALKNGLESLRVDIEALHSSHEKAIAPVDNTTNDEVIEALKNGLDAIRVDIETLQENHDKALAPVADTKPNDEVLDALKTGLESLRSEIEALRDTNDRAVAPVDAGSNDKILDALKSGLESVRSDIEALRDNSNTERALGPVLNDREPQDIPLPPDTVRQDDVRNLEVLITELRVKVEALEPQKEGVQKDDLSRMEEMIRNVQDTIDDIGSREMSTRAIPTETKERSAAAIIGDPEDAATKEDVQAIETILRNTKGKLDDLIDGDQAVRKDHIDNVETLLLETRETMGSITTQMETVSRKDEITGLETLISQITTGLDELKGRLDKESENPEKVVKADVETVEALALEIKTALDGCINTDLALLARKEDVSGLEALVARKEDVTSLETVVKEFQEKLDTTVDAQTKAIAVRDEETTNVVERVTEVKNFLEELQGAINAKLEEGASGVEGVGKLLETMGEKIDKNENVHQDLKDMLDTIKSEFEDSKAVVAGVKIESNEKLQETTESLGNKIDEKIGELIAKYESLSTQLDERSKVSEARDEAVEAAVVGSKAVTDELKLLIDTLGSTVTDSLEKMEEASKTVFTKVEDLVTRHEETHTEDKAEHQQTRDQISLALTVVEGLKGEVTEGQPKILESVKDLLLLVSEHFEHSKTSVTDIQEKLVENKPPEILSTLLPPEKYDNTEVHEKLNNLVEHIYNDSEVRERLDKIIEEKYDDAEVRGKLDKIIEDKYDDAQVHEKLATIIGHKYDDSEVREKLEKIIADKYDDAEVRTKLDKIIEERYNDADVREMLNVIIDQKYDDAEVREKLGFILDQVIENKYDDTAVRQKIDSVMDQVIQQKYDDKAVQDKLDLVLDSKYDDSDVKEKLGLLIDLKYDDTVVNEKLDKLVDHSSTTDQALTRLETLDKVHASVVQTAADISEFLSAQKQRIEQAHEDHEKTLRETMASVERKLAEKDHVEASVTSLREEEERLRQSVMSLRTEQESLIRQKTRLTGDVSSLETALRMRKDELYDMESRAENLERRILEGVMDHSRVLLMSKANKNSGDAMSRKRVKKPATETDSSQPARKSMVSMALNAKRNLAAPAQSGSGRRIVSLSQINNNVASGGVKRSQSVRTPMGGGGKAYRKRSWGGHLDKDSGDNDKENAVGLDEAVEELDEADARGAAPEAEEPGAGDTTVLHNDEAGDSDNETLRRSSRGTVVTNSTDMYTEGDDYSEYSDDTGSEWTESAVGTDAASIAEQGNEVVVYGS</sequence>
<feature type="region of interest" description="Disordered" evidence="2">
    <location>
        <begin position="284"/>
        <end position="350"/>
    </location>
</feature>
<feature type="region of interest" description="Disordered" evidence="2">
    <location>
        <begin position="194"/>
        <end position="217"/>
    </location>
</feature>
<evidence type="ECO:0000313" key="3">
    <source>
        <dbReference type="EMBL" id="KAJ4315148.1"/>
    </source>
</evidence>
<feature type="region of interest" description="Disordered" evidence="2">
    <location>
        <begin position="2192"/>
        <end position="2221"/>
    </location>
</feature>
<dbReference type="OrthoDB" id="5423371at2759"/>
<feature type="region of interest" description="Disordered" evidence="2">
    <location>
        <begin position="1"/>
        <end position="169"/>
    </location>
</feature>
<evidence type="ECO:0000256" key="1">
    <source>
        <dbReference type="SAM" id="Coils"/>
    </source>
</evidence>
<dbReference type="PANTHER" id="PTHR23159">
    <property type="entry name" value="CENTROSOMAL PROTEIN 2"/>
    <property type="match status" value="1"/>
</dbReference>
<feature type="coiled-coil region" evidence="1">
    <location>
        <begin position="2071"/>
        <end position="2175"/>
    </location>
</feature>
<feature type="coiled-coil region" evidence="1">
    <location>
        <begin position="1190"/>
        <end position="1285"/>
    </location>
</feature>
<feature type="compositionally biased region" description="Acidic residues" evidence="2">
    <location>
        <begin position="2361"/>
        <end position="2374"/>
    </location>
</feature>